<keyword evidence="4" id="KW-1133">Transmembrane helix</keyword>
<gene>
    <name evidence="5" type="ORF">K7G82_08415</name>
</gene>
<dbReference type="GO" id="GO:0016787">
    <property type="term" value="F:hydrolase activity"/>
    <property type="evidence" value="ECO:0007669"/>
    <property type="project" value="UniProtKB-KW"/>
</dbReference>
<keyword evidence="1" id="KW-0479">Metal-binding</keyword>
<dbReference type="PANTHER" id="PTHR43344:SF13">
    <property type="entry name" value="PHOSPHATASE RV3661-RELATED"/>
    <property type="match status" value="1"/>
</dbReference>
<accession>A0ABS7PLW6</accession>
<dbReference type="InterPro" id="IPR006385">
    <property type="entry name" value="HAD_hydro_SerB1"/>
</dbReference>
<reference evidence="5 6" key="1">
    <citation type="submission" date="2021-08" db="EMBL/GenBank/DDBJ databases">
        <authorList>
            <person name="Tuo L."/>
        </authorList>
    </citation>
    <scope>NUCLEOTIDE SEQUENCE [LARGE SCALE GENOMIC DNA]</scope>
    <source>
        <strain evidence="5 6">JCM 31229</strain>
    </source>
</reference>
<comment type="caution">
    <text evidence="5">The sequence shown here is derived from an EMBL/GenBank/DDBJ whole genome shotgun (WGS) entry which is preliminary data.</text>
</comment>
<feature type="transmembrane region" description="Helical" evidence="4">
    <location>
        <begin position="33"/>
        <end position="53"/>
    </location>
</feature>
<dbReference type="InterPro" id="IPR050582">
    <property type="entry name" value="HAD-like_SerB"/>
</dbReference>
<dbReference type="PANTHER" id="PTHR43344">
    <property type="entry name" value="PHOSPHOSERINE PHOSPHATASE"/>
    <property type="match status" value="1"/>
</dbReference>
<organism evidence="5 6">
    <name type="scientific">Sphingomonas colocasiae</name>
    <dbReference type="NCBI Taxonomy" id="1848973"/>
    <lineage>
        <taxon>Bacteria</taxon>
        <taxon>Pseudomonadati</taxon>
        <taxon>Pseudomonadota</taxon>
        <taxon>Alphaproteobacteria</taxon>
        <taxon>Sphingomonadales</taxon>
        <taxon>Sphingomonadaceae</taxon>
        <taxon>Sphingomonas</taxon>
    </lineage>
</organism>
<keyword evidence="6" id="KW-1185">Reference proteome</keyword>
<evidence type="ECO:0000256" key="1">
    <source>
        <dbReference type="ARBA" id="ARBA00022723"/>
    </source>
</evidence>
<evidence type="ECO:0000256" key="3">
    <source>
        <dbReference type="ARBA" id="ARBA00022842"/>
    </source>
</evidence>
<dbReference type="RefSeq" id="WP_222989406.1">
    <property type="nucleotide sequence ID" value="NZ_JAINVV010000004.1"/>
</dbReference>
<dbReference type="SUPFAM" id="SSF56784">
    <property type="entry name" value="HAD-like"/>
    <property type="match status" value="1"/>
</dbReference>
<evidence type="ECO:0000313" key="6">
    <source>
        <dbReference type="Proteomes" id="UP000706039"/>
    </source>
</evidence>
<keyword evidence="4" id="KW-0812">Transmembrane</keyword>
<dbReference type="EMBL" id="JAINVV010000004">
    <property type="protein sequence ID" value="MBY8822311.1"/>
    <property type="molecule type" value="Genomic_DNA"/>
</dbReference>
<keyword evidence="4" id="KW-0472">Membrane</keyword>
<dbReference type="Gene3D" id="1.20.1440.100">
    <property type="entry name" value="SG protein - dephosphorylation function"/>
    <property type="match status" value="1"/>
</dbReference>
<dbReference type="Proteomes" id="UP000706039">
    <property type="component" value="Unassembled WGS sequence"/>
</dbReference>
<proteinExistence type="predicted"/>
<sequence length="224" mass="24978">MTALAIYDMDRTITRRGTYTGFLFHVALRRSPWRLLLAPVALLVMAAYACRLIDRSRLKEINQRLLTGGHIPSAELAPLARGFAARTVATNIYPGALRQMAADRESGHRLIMATASYRIYVTAIAEALGMDEVIATDSFCLPDGRIQARIDGENCYGPAKLRKIQAWLATQGLDRPDCTVRFYSDHVSDAPVLDWADVPIAVNPSPKLRRMARGHGWLIVDWSR</sequence>
<protein>
    <submittedName>
        <fullName evidence="5">HAD-IB family hydrolase</fullName>
    </submittedName>
</protein>
<evidence type="ECO:0000313" key="5">
    <source>
        <dbReference type="EMBL" id="MBY8822311.1"/>
    </source>
</evidence>
<dbReference type="NCBIfam" id="TIGR01490">
    <property type="entry name" value="HAD-SF-IB-hyp1"/>
    <property type="match status" value="1"/>
</dbReference>
<evidence type="ECO:0000256" key="2">
    <source>
        <dbReference type="ARBA" id="ARBA00022801"/>
    </source>
</evidence>
<keyword evidence="2 5" id="KW-0378">Hydrolase</keyword>
<dbReference type="InterPro" id="IPR023214">
    <property type="entry name" value="HAD_sf"/>
</dbReference>
<keyword evidence="3" id="KW-0460">Magnesium</keyword>
<dbReference type="Gene3D" id="3.40.50.1000">
    <property type="entry name" value="HAD superfamily/HAD-like"/>
    <property type="match status" value="1"/>
</dbReference>
<dbReference type="Pfam" id="PF12710">
    <property type="entry name" value="HAD"/>
    <property type="match status" value="1"/>
</dbReference>
<name>A0ABS7PLW6_9SPHN</name>
<dbReference type="InterPro" id="IPR036412">
    <property type="entry name" value="HAD-like_sf"/>
</dbReference>
<evidence type="ECO:0000256" key="4">
    <source>
        <dbReference type="SAM" id="Phobius"/>
    </source>
</evidence>
<dbReference type="NCBIfam" id="TIGR01488">
    <property type="entry name" value="HAD-SF-IB"/>
    <property type="match status" value="1"/>
</dbReference>